<proteinExistence type="inferred from homology"/>
<evidence type="ECO:0000259" key="8">
    <source>
        <dbReference type="Pfam" id="PF06429"/>
    </source>
</evidence>
<dbReference type="AlphaFoldDB" id="A0A5S9INX6"/>
<feature type="domain" description="Flagellar basal-body/hook protein C-terminal" evidence="8">
    <location>
        <begin position="214"/>
        <end position="259"/>
    </location>
</feature>
<dbReference type="NCBIfam" id="TIGR03506">
    <property type="entry name" value="FlgEFG_subfam"/>
    <property type="match status" value="2"/>
</dbReference>
<dbReference type="RefSeq" id="WP_151969111.1">
    <property type="nucleotide sequence ID" value="NZ_AP019860.1"/>
</dbReference>
<dbReference type="KEGG" id="uam:UABAM_03350"/>
<comment type="similarity">
    <text evidence="2 6">Belongs to the flagella basal body rod proteins family.</text>
</comment>
<dbReference type="InterPro" id="IPR053967">
    <property type="entry name" value="LlgE_F_G-like_D1"/>
</dbReference>
<sequence length="261" mass="28339">MIKSLDSAASGMLIQQTTVDNIANNLANANTTAYKKSRMEFQDLLYVSKGNFTGKADPDQQVLSDMQIGSGAKSVANVKSFGQGTLEESNRELDVAIDGQGFFQILVNEETFFTRDGSFKIDAQRQLVTSAGHALEPAINVPENTENIIIGNDGTVSAKVAGQDQLQVLGEIELATFTNEPGLQSLGGNIYRETPASGEPEIARPGEEGNGVLRQNFLERSNVDTVSEMVKLIVAQRTYEINSKVIRTSDEMLSMTNNLIR</sequence>
<evidence type="ECO:0000259" key="7">
    <source>
        <dbReference type="Pfam" id="PF00460"/>
    </source>
</evidence>
<dbReference type="OrthoDB" id="9804559at2"/>
<evidence type="ECO:0000313" key="10">
    <source>
        <dbReference type="EMBL" id="BBM84987.1"/>
    </source>
</evidence>
<dbReference type="InterPro" id="IPR001444">
    <property type="entry name" value="Flag_bb_rod_N"/>
</dbReference>
<dbReference type="Pfam" id="PF00460">
    <property type="entry name" value="Flg_bb_rod"/>
    <property type="match status" value="1"/>
</dbReference>
<name>A0A5S9INX6_UABAM</name>
<gene>
    <name evidence="10" type="ORF">UABAM_03350</name>
</gene>
<evidence type="ECO:0000259" key="9">
    <source>
        <dbReference type="Pfam" id="PF22692"/>
    </source>
</evidence>
<organism evidence="10 11">
    <name type="scientific">Uabimicrobium amorphum</name>
    <dbReference type="NCBI Taxonomy" id="2596890"/>
    <lineage>
        <taxon>Bacteria</taxon>
        <taxon>Pseudomonadati</taxon>
        <taxon>Planctomycetota</taxon>
        <taxon>Candidatus Uabimicrobiia</taxon>
        <taxon>Candidatus Uabimicrobiales</taxon>
        <taxon>Candidatus Uabimicrobiaceae</taxon>
        <taxon>Candidatus Uabimicrobium</taxon>
    </lineage>
</organism>
<accession>A0A5S9INX6</accession>
<feature type="domain" description="Flagellar hook protein FlgE/F/G-like D1" evidence="9">
    <location>
        <begin position="96"/>
        <end position="158"/>
    </location>
</feature>
<dbReference type="EMBL" id="AP019860">
    <property type="protein sequence ID" value="BBM84987.1"/>
    <property type="molecule type" value="Genomic_DNA"/>
</dbReference>
<comment type="subcellular location">
    <subcellularLocation>
        <location evidence="1 6">Bacterial flagellum basal body</location>
    </subcellularLocation>
</comment>
<evidence type="ECO:0000256" key="6">
    <source>
        <dbReference type="RuleBase" id="RU362116"/>
    </source>
</evidence>
<dbReference type="InterPro" id="IPR012834">
    <property type="entry name" value="FlgG_G_neg"/>
</dbReference>
<dbReference type="InterPro" id="IPR037925">
    <property type="entry name" value="FlgE/F/G-like"/>
</dbReference>
<dbReference type="Pfam" id="PF06429">
    <property type="entry name" value="Flg_bbr_C"/>
    <property type="match status" value="1"/>
</dbReference>
<keyword evidence="10" id="KW-0282">Flagellum</keyword>
<keyword evidence="11" id="KW-1185">Reference proteome</keyword>
<feature type="domain" description="Flagellar basal body rod protein N-terminal" evidence="7">
    <location>
        <begin position="5"/>
        <end position="35"/>
    </location>
</feature>
<keyword evidence="10" id="KW-0966">Cell projection</keyword>
<keyword evidence="4 6" id="KW-0975">Bacterial flagellum</keyword>
<evidence type="ECO:0000256" key="3">
    <source>
        <dbReference type="ARBA" id="ARBA00017948"/>
    </source>
</evidence>
<dbReference type="InterPro" id="IPR010930">
    <property type="entry name" value="Flg_bb/hook_C_dom"/>
</dbReference>
<dbReference type="InterPro" id="IPR020013">
    <property type="entry name" value="Flagellar_FlgE/F/G"/>
</dbReference>
<protein>
    <recommendedName>
        <fullName evidence="3 5">Flagellar basal-body rod protein FlgG</fullName>
    </recommendedName>
</protein>
<dbReference type="GO" id="GO:0071978">
    <property type="term" value="P:bacterial-type flagellum-dependent swarming motility"/>
    <property type="evidence" value="ECO:0007669"/>
    <property type="project" value="TreeGrafter"/>
</dbReference>
<evidence type="ECO:0000256" key="2">
    <source>
        <dbReference type="ARBA" id="ARBA00009677"/>
    </source>
</evidence>
<evidence type="ECO:0000256" key="5">
    <source>
        <dbReference type="NCBIfam" id="TIGR02488"/>
    </source>
</evidence>
<evidence type="ECO:0000256" key="4">
    <source>
        <dbReference type="ARBA" id="ARBA00023143"/>
    </source>
</evidence>
<dbReference type="Pfam" id="PF22692">
    <property type="entry name" value="LlgE_F_G_D1"/>
    <property type="match status" value="1"/>
</dbReference>
<keyword evidence="10" id="KW-0969">Cilium</keyword>
<dbReference type="GO" id="GO:0009426">
    <property type="term" value="C:bacterial-type flagellum basal body, distal rod"/>
    <property type="evidence" value="ECO:0007669"/>
    <property type="project" value="UniProtKB-UniRule"/>
</dbReference>
<reference evidence="10 11" key="1">
    <citation type="submission" date="2019-08" db="EMBL/GenBank/DDBJ databases">
        <title>Complete genome sequence of Candidatus Uab amorphum.</title>
        <authorList>
            <person name="Shiratori T."/>
            <person name="Suzuki S."/>
            <person name="Kakizawa Y."/>
            <person name="Ishida K."/>
        </authorList>
    </citation>
    <scope>NUCLEOTIDE SEQUENCE [LARGE SCALE GENOMIC DNA]</scope>
    <source>
        <strain evidence="10 11">SRT547</strain>
    </source>
</reference>
<dbReference type="Proteomes" id="UP000326354">
    <property type="component" value="Chromosome"/>
</dbReference>
<dbReference type="PANTHER" id="PTHR30435">
    <property type="entry name" value="FLAGELLAR PROTEIN"/>
    <property type="match status" value="1"/>
</dbReference>
<dbReference type="SUPFAM" id="SSF117143">
    <property type="entry name" value="Flagellar hook protein flgE"/>
    <property type="match status" value="1"/>
</dbReference>
<dbReference type="PANTHER" id="PTHR30435:SF19">
    <property type="entry name" value="FLAGELLAR BASAL-BODY ROD PROTEIN FLGG"/>
    <property type="match status" value="1"/>
</dbReference>
<evidence type="ECO:0000256" key="1">
    <source>
        <dbReference type="ARBA" id="ARBA00004117"/>
    </source>
</evidence>
<dbReference type="NCBIfam" id="TIGR02488">
    <property type="entry name" value="flgG_G_neg"/>
    <property type="match status" value="1"/>
</dbReference>
<evidence type="ECO:0000313" key="11">
    <source>
        <dbReference type="Proteomes" id="UP000326354"/>
    </source>
</evidence>